<dbReference type="RefSeq" id="WP_289453870.1">
    <property type="nucleotide sequence ID" value="NZ_JAUCGQ010000001.1"/>
</dbReference>
<dbReference type="InterPro" id="IPR010126">
    <property type="entry name" value="Esterase_phb"/>
</dbReference>
<evidence type="ECO:0000256" key="1">
    <source>
        <dbReference type="ARBA" id="ARBA00022729"/>
    </source>
</evidence>
<dbReference type="PANTHER" id="PTHR43037">
    <property type="entry name" value="UNNAMED PRODUCT-RELATED"/>
    <property type="match status" value="1"/>
</dbReference>
<proteinExistence type="predicted"/>
<gene>
    <name evidence="3" type="ORF">QRT04_04680</name>
</gene>
<dbReference type="InterPro" id="IPR050955">
    <property type="entry name" value="Plant_Biomass_Hydrol_Est"/>
</dbReference>
<dbReference type="InterPro" id="IPR029058">
    <property type="entry name" value="AB_hydrolase_fold"/>
</dbReference>
<evidence type="ECO:0000313" key="4">
    <source>
        <dbReference type="Proteomes" id="UP001529338"/>
    </source>
</evidence>
<keyword evidence="4" id="KW-1185">Reference proteome</keyword>
<name>A0ABT7SFB8_9CELL</name>
<dbReference type="Pfam" id="PF10503">
    <property type="entry name" value="Esterase_PHB"/>
    <property type="match status" value="1"/>
</dbReference>
<dbReference type="EMBL" id="JAUCGQ010000001">
    <property type="protein sequence ID" value="MDM7854219.1"/>
    <property type="molecule type" value="Genomic_DNA"/>
</dbReference>
<protein>
    <submittedName>
        <fullName evidence="3">PHB depolymerase family esterase</fullName>
    </submittedName>
</protein>
<keyword evidence="1" id="KW-0732">Signal</keyword>
<accession>A0ABT7SFB8</accession>
<sequence>MTTSARRRWWVAGLAALVAVAGIVVGAGLLRHSPDRVVPLEQVTDFDAASPGIEMYVHVPAGLQAHPAVLVAIHYCGGSAQAFASRTDFADLADRYRFVVVYPSATRPGHCFDVSSPPAMLHEGGSDPTSIAHMVRWVHAHYGSDPARVFVTGLSSGAMETEVLLADYPDVFAAGAAFAGVPAGCFASDQPPPLDLRSADYSPRCAAGELTRTASQWGDVVRAAYPGWSGKRPRVQLWHGTADTTLAYANLGAAVAQWTDVLGVAATPASTDTPAPGRTRTRYGTTGDQATVEANSEDGVTHDIHVDAAAAVHFFGLDR</sequence>
<keyword evidence="2" id="KW-0378">Hydrolase</keyword>
<dbReference type="SUPFAM" id="SSF53474">
    <property type="entry name" value="alpha/beta-Hydrolases"/>
    <property type="match status" value="2"/>
</dbReference>
<reference evidence="3 4" key="1">
    <citation type="submission" date="2023-06" db="EMBL/GenBank/DDBJ databases">
        <title>Cellulomonas sp. MW4 Whole genome sequence.</title>
        <authorList>
            <person name="Park S."/>
        </authorList>
    </citation>
    <scope>NUCLEOTIDE SEQUENCE [LARGE SCALE GENOMIC DNA]</scope>
    <source>
        <strain evidence="3 4">MW4</strain>
    </source>
</reference>
<organism evidence="3 4">
    <name type="scientific">Cellulomonas alba</name>
    <dbReference type="NCBI Taxonomy" id="3053467"/>
    <lineage>
        <taxon>Bacteria</taxon>
        <taxon>Bacillati</taxon>
        <taxon>Actinomycetota</taxon>
        <taxon>Actinomycetes</taxon>
        <taxon>Micrococcales</taxon>
        <taxon>Cellulomonadaceae</taxon>
        <taxon>Cellulomonas</taxon>
    </lineage>
</organism>
<evidence type="ECO:0000313" key="3">
    <source>
        <dbReference type="EMBL" id="MDM7854219.1"/>
    </source>
</evidence>
<evidence type="ECO:0000256" key="2">
    <source>
        <dbReference type="ARBA" id="ARBA00022801"/>
    </source>
</evidence>
<comment type="caution">
    <text evidence="3">The sequence shown here is derived from an EMBL/GenBank/DDBJ whole genome shotgun (WGS) entry which is preliminary data.</text>
</comment>
<dbReference type="Gene3D" id="3.40.50.1820">
    <property type="entry name" value="alpha/beta hydrolase"/>
    <property type="match status" value="1"/>
</dbReference>
<dbReference type="PANTHER" id="PTHR43037:SF5">
    <property type="entry name" value="FERULOYL ESTERASE"/>
    <property type="match status" value="1"/>
</dbReference>
<dbReference type="NCBIfam" id="TIGR01840">
    <property type="entry name" value="esterase_phb"/>
    <property type="match status" value="1"/>
</dbReference>
<dbReference type="Proteomes" id="UP001529338">
    <property type="component" value="Unassembled WGS sequence"/>
</dbReference>